<name>A0A6P5FLS5_ANACO</name>
<evidence type="ECO:0000259" key="2">
    <source>
        <dbReference type="SMART" id="SM01162"/>
    </source>
</evidence>
<dbReference type="AlphaFoldDB" id="A0A6P5FLS5"/>
<dbReference type="InterPro" id="IPR056254">
    <property type="entry name" value="At5g58720/SDE5-like_UBA-like"/>
</dbReference>
<feature type="compositionally biased region" description="Basic and acidic residues" evidence="1">
    <location>
        <begin position="230"/>
        <end position="243"/>
    </location>
</feature>
<gene>
    <name evidence="4" type="primary">LOC109715825</name>
</gene>
<dbReference type="InterPro" id="IPR013899">
    <property type="entry name" value="DUF1771"/>
</dbReference>
<reference evidence="4" key="2">
    <citation type="submission" date="2025-08" db="UniProtKB">
        <authorList>
            <consortium name="RefSeq"/>
        </authorList>
    </citation>
    <scope>IDENTIFICATION</scope>
    <source>
        <tissue evidence="4">Leaf</tissue>
    </source>
</reference>
<sequence length="495" mass="55623">MERDDETRALESLFDAFGSCCSLEEIASAYCTAKGDVNRAGDILYNLEEAKSRAVNHEENCESKISQSKEIQNATIINEYPKGLRDSKQRKFSASTGTVSSVLGKTYKSTSSSTDGSAGTTKPLKIIVEGSTTSGFDMKHAIKDDIGETEEFLLSMLGDGFKLSIDEIREVLGSCGYDIKKSMEELLALSTKTVEKGKTVDYKMVQEPAEKCLTVESSLSEESLPQSRQNWRDGEQVPDMQKEKSNLPREVLESLFTVAERSEEKPEQKRHEVGLSRPRFMGRKVVREPLELVNSLGSIEISKEKVKDNVHVEEDDYQTLRKAAKQQWDTMKAYYESAADTFTKGDRQQANYLLEQGKYHYQLAREADEKSAKEIVKARNTEIRQDLPLNLSSHLPKEAVRTLKMHLTKLANIPGFQFLKVTVDNDGADGKEGKISKRVKSFLQKKSINWIEEEGNPGIIFIRLDQIDPSKLNSTKDLDFAPFRCKLPALNSADI</sequence>
<dbReference type="PANTHER" id="PTHR47872:SF1">
    <property type="entry name" value="NUCLEAR RNA EXPORT FACTOR SDE5-RELATED"/>
    <property type="match status" value="1"/>
</dbReference>
<dbReference type="SMART" id="SM01162">
    <property type="entry name" value="DUF1771"/>
    <property type="match status" value="1"/>
</dbReference>
<dbReference type="InterPro" id="IPR036063">
    <property type="entry name" value="Smr_dom_sf"/>
</dbReference>
<proteinExistence type="predicted"/>
<accession>A0A6P5FLS5</accession>
<feature type="domain" description="DUF1771" evidence="2">
    <location>
        <begin position="316"/>
        <end position="381"/>
    </location>
</feature>
<feature type="region of interest" description="Disordered" evidence="1">
    <location>
        <begin position="218"/>
        <end position="243"/>
    </location>
</feature>
<dbReference type="GeneID" id="109715825"/>
<dbReference type="Gene3D" id="3.30.1370.110">
    <property type="match status" value="1"/>
</dbReference>
<evidence type="ECO:0000256" key="1">
    <source>
        <dbReference type="SAM" id="MobiDB-lite"/>
    </source>
</evidence>
<dbReference type="Pfam" id="PF08590">
    <property type="entry name" value="DUF1771"/>
    <property type="match status" value="1"/>
</dbReference>
<organism evidence="3 4">
    <name type="scientific">Ananas comosus</name>
    <name type="common">Pineapple</name>
    <name type="synonym">Ananas ananas</name>
    <dbReference type="NCBI Taxonomy" id="4615"/>
    <lineage>
        <taxon>Eukaryota</taxon>
        <taxon>Viridiplantae</taxon>
        <taxon>Streptophyta</taxon>
        <taxon>Embryophyta</taxon>
        <taxon>Tracheophyta</taxon>
        <taxon>Spermatophyta</taxon>
        <taxon>Magnoliopsida</taxon>
        <taxon>Liliopsida</taxon>
        <taxon>Poales</taxon>
        <taxon>Bromeliaceae</taxon>
        <taxon>Bromelioideae</taxon>
        <taxon>Ananas</taxon>
    </lineage>
</organism>
<dbReference type="Proteomes" id="UP000515123">
    <property type="component" value="Linkage group 9"/>
</dbReference>
<dbReference type="OrthoDB" id="1928104at2759"/>
<dbReference type="RefSeq" id="XP_020096607.1">
    <property type="nucleotide sequence ID" value="XM_020241018.1"/>
</dbReference>
<evidence type="ECO:0000313" key="3">
    <source>
        <dbReference type="Proteomes" id="UP000515123"/>
    </source>
</evidence>
<protein>
    <submittedName>
        <fullName evidence="4">Nuclear RNA export factor SDE5</fullName>
    </submittedName>
</protein>
<keyword evidence="3" id="KW-1185">Reference proteome</keyword>
<evidence type="ECO:0000313" key="4">
    <source>
        <dbReference type="RefSeq" id="XP_020096607.1"/>
    </source>
</evidence>
<dbReference type="PANTHER" id="PTHR47872">
    <property type="entry name" value="NUCLEAR RNA EXPORT FACTOR SDE5-RELATED"/>
    <property type="match status" value="1"/>
</dbReference>
<dbReference type="Pfam" id="PF24767">
    <property type="entry name" value="UBA_At5g58720"/>
    <property type="match status" value="1"/>
</dbReference>
<reference evidence="3" key="1">
    <citation type="journal article" date="2015" name="Nat. Genet.">
        <title>The pineapple genome and the evolution of CAM photosynthesis.</title>
        <authorList>
            <person name="Ming R."/>
            <person name="VanBuren R."/>
            <person name="Wai C.M."/>
            <person name="Tang H."/>
            <person name="Schatz M.C."/>
            <person name="Bowers J.E."/>
            <person name="Lyons E."/>
            <person name="Wang M.L."/>
            <person name="Chen J."/>
            <person name="Biggers E."/>
            <person name="Zhang J."/>
            <person name="Huang L."/>
            <person name="Zhang L."/>
            <person name="Miao W."/>
            <person name="Zhang J."/>
            <person name="Ye Z."/>
            <person name="Miao C."/>
            <person name="Lin Z."/>
            <person name="Wang H."/>
            <person name="Zhou H."/>
            <person name="Yim W.C."/>
            <person name="Priest H.D."/>
            <person name="Zheng C."/>
            <person name="Woodhouse M."/>
            <person name="Edger P.P."/>
            <person name="Guyot R."/>
            <person name="Guo H.B."/>
            <person name="Guo H."/>
            <person name="Zheng G."/>
            <person name="Singh R."/>
            <person name="Sharma A."/>
            <person name="Min X."/>
            <person name="Zheng Y."/>
            <person name="Lee H."/>
            <person name="Gurtowski J."/>
            <person name="Sedlazeck F.J."/>
            <person name="Harkess A."/>
            <person name="McKain M.R."/>
            <person name="Liao Z."/>
            <person name="Fang J."/>
            <person name="Liu J."/>
            <person name="Zhang X."/>
            <person name="Zhang Q."/>
            <person name="Hu W."/>
            <person name="Qin Y."/>
            <person name="Wang K."/>
            <person name="Chen L.Y."/>
            <person name="Shirley N."/>
            <person name="Lin Y.R."/>
            <person name="Liu L.Y."/>
            <person name="Hernandez A.G."/>
            <person name="Wright C.L."/>
            <person name="Bulone V."/>
            <person name="Tuskan G.A."/>
            <person name="Heath K."/>
            <person name="Zee F."/>
            <person name="Moore P.H."/>
            <person name="Sunkar R."/>
            <person name="Leebens-Mack J.H."/>
            <person name="Mockler T."/>
            <person name="Bennetzen J.L."/>
            <person name="Freeling M."/>
            <person name="Sankoff D."/>
            <person name="Paterson A.H."/>
            <person name="Zhu X."/>
            <person name="Yang X."/>
            <person name="Smith J.A."/>
            <person name="Cushman J.C."/>
            <person name="Paull R.E."/>
            <person name="Yu Q."/>
        </authorList>
    </citation>
    <scope>NUCLEOTIDE SEQUENCE [LARGE SCALE GENOMIC DNA]</scope>
    <source>
        <strain evidence="3">cv. F153</strain>
    </source>
</reference>